<evidence type="ECO:0000313" key="1">
    <source>
        <dbReference type="EMBL" id="CAJ0582801.1"/>
    </source>
</evidence>
<comment type="caution">
    <text evidence="1">The sequence shown here is derived from an EMBL/GenBank/DDBJ whole genome shotgun (WGS) entry which is preliminary data.</text>
</comment>
<dbReference type="EMBL" id="CATQJA010002664">
    <property type="protein sequence ID" value="CAJ0582801.1"/>
    <property type="molecule type" value="Genomic_DNA"/>
</dbReference>
<name>A0AA36GEY9_9BILA</name>
<sequence length="193" mass="22929">MCRSFANFAAKWNPTPETLLSWSRDNCDKIQPRPADMSCADIVQFVSDCNYVAGTHPGSLEADRLTMQQARQQYYRDTNVPQELGKYTWYNRQTTIDYGRHGNWYYPNYYLPSFISGWYDGHPESVQQLRNDYRFSKGGNYPYMRADNVVNIALQQTSLPTCLHDLFYCLRAQYQSPYAQRYRKMKEEQWTRR</sequence>
<feature type="non-terminal residue" evidence="1">
    <location>
        <position position="193"/>
    </location>
</feature>
<keyword evidence="2" id="KW-1185">Reference proteome</keyword>
<reference evidence="1" key="1">
    <citation type="submission" date="2023-06" db="EMBL/GenBank/DDBJ databases">
        <authorList>
            <person name="Delattre M."/>
        </authorList>
    </citation>
    <scope>NUCLEOTIDE SEQUENCE</scope>
    <source>
        <strain evidence="1">AF72</strain>
    </source>
</reference>
<gene>
    <name evidence="1" type="ORF">MSPICULIGERA_LOCUS20931</name>
</gene>
<accession>A0AA36GEY9</accession>
<organism evidence="1 2">
    <name type="scientific">Mesorhabditis spiculigera</name>
    <dbReference type="NCBI Taxonomy" id="96644"/>
    <lineage>
        <taxon>Eukaryota</taxon>
        <taxon>Metazoa</taxon>
        <taxon>Ecdysozoa</taxon>
        <taxon>Nematoda</taxon>
        <taxon>Chromadorea</taxon>
        <taxon>Rhabditida</taxon>
        <taxon>Rhabditina</taxon>
        <taxon>Rhabditomorpha</taxon>
        <taxon>Rhabditoidea</taxon>
        <taxon>Rhabditidae</taxon>
        <taxon>Mesorhabditinae</taxon>
        <taxon>Mesorhabditis</taxon>
    </lineage>
</organism>
<dbReference type="Proteomes" id="UP001177023">
    <property type="component" value="Unassembled WGS sequence"/>
</dbReference>
<dbReference type="AlphaFoldDB" id="A0AA36GEY9"/>
<proteinExistence type="predicted"/>
<protein>
    <submittedName>
        <fullName evidence="1">Uncharacterized protein</fullName>
    </submittedName>
</protein>
<evidence type="ECO:0000313" key="2">
    <source>
        <dbReference type="Proteomes" id="UP001177023"/>
    </source>
</evidence>